<evidence type="ECO:0008006" key="4">
    <source>
        <dbReference type="Google" id="ProtNLM"/>
    </source>
</evidence>
<keyword evidence="1" id="KW-1133">Transmembrane helix</keyword>
<dbReference type="Proteomes" id="UP000054988">
    <property type="component" value="Unassembled WGS sequence"/>
</dbReference>
<gene>
    <name evidence="2" type="ORF">WG66_10462</name>
</gene>
<accession>A0A0W0FL23</accession>
<dbReference type="Pfam" id="PF06127">
    <property type="entry name" value="Mpo1-like"/>
    <property type="match status" value="1"/>
</dbReference>
<proteinExistence type="predicted"/>
<name>A0A0W0FL23_MONRR</name>
<dbReference type="PANTHER" id="PTHR28026">
    <property type="entry name" value="DUF962 DOMAIN PROTEIN (AFU_ORTHOLOGUE AFUA_8G05310)"/>
    <property type="match status" value="1"/>
</dbReference>
<feature type="transmembrane region" description="Helical" evidence="1">
    <location>
        <begin position="25"/>
        <end position="48"/>
    </location>
</feature>
<dbReference type="GO" id="GO:0046521">
    <property type="term" value="P:sphingoid catabolic process"/>
    <property type="evidence" value="ECO:0007669"/>
    <property type="project" value="TreeGrafter"/>
</dbReference>
<reference evidence="2 3" key="1">
    <citation type="submission" date="2015-12" db="EMBL/GenBank/DDBJ databases">
        <title>Draft genome sequence of Moniliophthora roreri, the causal agent of frosty pod rot of cacao.</title>
        <authorList>
            <person name="Aime M.C."/>
            <person name="Diaz-Valderrama J.R."/>
            <person name="Kijpornyongpan T."/>
            <person name="Phillips-Mora W."/>
        </authorList>
    </citation>
    <scope>NUCLEOTIDE SEQUENCE [LARGE SCALE GENOMIC DNA]</scope>
    <source>
        <strain evidence="2 3">MCA 2952</strain>
    </source>
</reference>
<keyword evidence="1" id="KW-0812">Transmembrane</keyword>
<comment type="caution">
    <text evidence="2">The sequence shown here is derived from an EMBL/GenBank/DDBJ whole genome shotgun (WGS) entry which is preliminary data.</text>
</comment>
<dbReference type="PANTHER" id="PTHR28026:SF9">
    <property type="entry name" value="2-HYDROXY-PALMITIC ACID DIOXYGENASE MPO1"/>
    <property type="match status" value="1"/>
</dbReference>
<evidence type="ECO:0000256" key="1">
    <source>
        <dbReference type="SAM" id="Phobius"/>
    </source>
</evidence>
<sequence>MAASIFDVNTQLTFYGAYHSNRINVLIHIICVPLILWSAQVLLADILTPEFLPNIHHEFNEYLAFDMNIPAVFSAFYIAYYFILEPFAALLYTPQLTLSLLTATAFAARPDHITVGATYAGSHNSLATASRRSAHQLFLTISWELLNDRVTAVVLAPFFVHLEILFALGYRPQMHKRINNEIGKEIARIKKIEGDKRRAAAAKAQ</sequence>
<evidence type="ECO:0000313" key="3">
    <source>
        <dbReference type="Proteomes" id="UP000054988"/>
    </source>
</evidence>
<dbReference type="InterPro" id="IPR009305">
    <property type="entry name" value="Mpo1-like"/>
</dbReference>
<evidence type="ECO:0000313" key="2">
    <source>
        <dbReference type="EMBL" id="KTB37006.1"/>
    </source>
</evidence>
<dbReference type="GO" id="GO:0005783">
    <property type="term" value="C:endoplasmic reticulum"/>
    <property type="evidence" value="ECO:0007669"/>
    <property type="project" value="TreeGrafter"/>
</dbReference>
<dbReference type="EMBL" id="LATX01001871">
    <property type="protein sequence ID" value="KTB37006.1"/>
    <property type="molecule type" value="Genomic_DNA"/>
</dbReference>
<feature type="transmembrane region" description="Helical" evidence="1">
    <location>
        <begin position="69"/>
        <end position="92"/>
    </location>
</feature>
<dbReference type="AlphaFoldDB" id="A0A0W0FL23"/>
<protein>
    <recommendedName>
        <fullName evidence="4">Duf962 domain-containing protein</fullName>
    </recommendedName>
</protein>
<feature type="transmembrane region" description="Helical" evidence="1">
    <location>
        <begin position="150"/>
        <end position="170"/>
    </location>
</feature>
<keyword evidence="1" id="KW-0472">Membrane</keyword>
<organism evidence="2 3">
    <name type="scientific">Moniliophthora roreri</name>
    <name type="common">Frosty pod rot fungus</name>
    <name type="synonym">Monilia roreri</name>
    <dbReference type="NCBI Taxonomy" id="221103"/>
    <lineage>
        <taxon>Eukaryota</taxon>
        <taxon>Fungi</taxon>
        <taxon>Dikarya</taxon>
        <taxon>Basidiomycota</taxon>
        <taxon>Agaricomycotina</taxon>
        <taxon>Agaricomycetes</taxon>
        <taxon>Agaricomycetidae</taxon>
        <taxon>Agaricales</taxon>
        <taxon>Marasmiineae</taxon>
        <taxon>Marasmiaceae</taxon>
        <taxon>Moniliophthora</taxon>
    </lineage>
</organism>
<dbReference type="GO" id="GO:0016020">
    <property type="term" value="C:membrane"/>
    <property type="evidence" value="ECO:0007669"/>
    <property type="project" value="GOC"/>
</dbReference>